<dbReference type="Gene3D" id="6.10.30.10">
    <property type="match status" value="1"/>
</dbReference>
<organism evidence="3 4">
    <name type="scientific">Nocardia flavorosea</name>
    <dbReference type="NCBI Taxonomy" id="53429"/>
    <lineage>
        <taxon>Bacteria</taxon>
        <taxon>Bacillati</taxon>
        <taxon>Actinomycetota</taxon>
        <taxon>Actinomycetes</taxon>
        <taxon>Mycobacteriales</taxon>
        <taxon>Nocardiaceae</taxon>
        <taxon>Nocardia</taxon>
    </lineage>
</organism>
<sequence length="144" mass="15250">MTTPARPLPVPDARSAPYWAAAAQHELAIARCARCDRFEIPPEAICSHCGTTDPEFRFEPVSGRGVVRSWTVVHRASLVGFAGDVPYLLVDVELAEQAGLRMIGRLLDGPDTVLREGIAVQVAFEDVAPGTAVPAFALAPGGSS</sequence>
<dbReference type="InterPro" id="IPR052513">
    <property type="entry name" value="Thioester_dehydratase-like"/>
</dbReference>
<dbReference type="PANTHER" id="PTHR34075:SF5">
    <property type="entry name" value="BLR3430 PROTEIN"/>
    <property type="match status" value="1"/>
</dbReference>
<gene>
    <name evidence="3" type="ORF">HGA15_23535</name>
</gene>
<feature type="domain" description="ChsH2 C-terminal OB-fold" evidence="1">
    <location>
        <begin position="60"/>
        <end position="125"/>
    </location>
</feature>
<name>A0A846YQ40_9NOCA</name>
<dbReference type="Pfam" id="PF01796">
    <property type="entry name" value="OB_ChsH2_C"/>
    <property type="match status" value="1"/>
</dbReference>
<evidence type="ECO:0008006" key="5">
    <source>
        <dbReference type="Google" id="ProtNLM"/>
    </source>
</evidence>
<dbReference type="AlphaFoldDB" id="A0A846YQ40"/>
<evidence type="ECO:0000259" key="1">
    <source>
        <dbReference type="Pfam" id="PF01796"/>
    </source>
</evidence>
<evidence type="ECO:0000313" key="4">
    <source>
        <dbReference type="Proteomes" id="UP000570678"/>
    </source>
</evidence>
<dbReference type="RefSeq" id="WP_062975044.1">
    <property type="nucleotide sequence ID" value="NZ_JAAXOT010000013.1"/>
</dbReference>
<dbReference type="PANTHER" id="PTHR34075">
    <property type="entry name" value="BLR3430 PROTEIN"/>
    <property type="match status" value="1"/>
</dbReference>
<dbReference type="InterPro" id="IPR022002">
    <property type="entry name" value="ChsH2_Znr"/>
</dbReference>
<accession>A0A846YQ40</accession>
<dbReference type="Proteomes" id="UP000570678">
    <property type="component" value="Unassembled WGS sequence"/>
</dbReference>
<dbReference type="InterPro" id="IPR002878">
    <property type="entry name" value="ChsH2_C"/>
</dbReference>
<dbReference type="SUPFAM" id="SSF50249">
    <property type="entry name" value="Nucleic acid-binding proteins"/>
    <property type="match status" value="1"/>
</dbReference>
<evidence type="ECO:0000313" key="3">
    <source>
        <dbReference type="EMBL" id="NKY59069.1"/>
    </source>
</evidence>
<protein>
    <recommendedName>
        <fullName evidence="5">OB-fold protein</fullName>
    </recommendedName>
</protein>
<dbReference type="Pfam" id="PF12172">
    <property type="entry name" value="zf-ChsH2"/>
    <property type="match status" value="1"/>
</dbReference>
<proteinExistence type="predicted"/>
<reference evidence="3 4" key="1">
    <citation type="submission" date="2020-04" db="EMBL/GenBank/DDBJ databases">
        <title>MicrobeNet Type strains.</title>
        <authorList>
            <person name="Nicholson A.C."/>
        </authorList>
    </citation>
    <scope>NUCLEOTIDE SEQUENCE [LARGE SCALE GENOMIC DNA]</scope>
    <source>
        <strain evidence="3 4">JCM 3332</strain>
    </source>
</reference>
<evidence type="ECO:0000259" key="2">
    <source>
        <dbReference type="Pfam" id="PF12172"/>
    </source>
</evidence>
<feature type="domain" description="ChsH2 rubredoxin-like zinc ribbon" evidence="2">
    <location>
        <begin position="19"/>
        <end position="55"/>
    </location>
</feature>
<keyword evidence="4" id="KW-1185">Reference proteome</keyword>
<comment type="caution">
    <text evidence="3">The sequence shown here is derived from an EMBL/GenBank/DDBJ whole genome shotgun (WGS) entry which is preliminary data.</text>
</comment>
<dbReference type="EMBL" id="JAAXOT010000013">
    <property type="protein sequence ID" value="NKY59069.1"/>
    <property type="molecule type" value="Genomic_DNA"/>
</dbReference>
<dbReference type="InterPro" id="IPR012340">
    <property type="entry name" value="NA-bd_OB-fold"/>
</dbReference>